<dbReference type="AlphaFoldDB" id="A0AA40AXZ8"/>
<evidence type="ECO:0000313" key="8">
    <source>
        <dbReference type="EMBL" id="KAK0724076.1"/>
    </source>
</evidence>
<evidence type="ECO:0000256" key="6">
    <source>
        <dbReference type="ARBA" id="ARBA00023242"/>
    </source>
</evidence>
<dbReference type="PROSITE" id="PS50048">
    <property type="entry name" value="ZN2_CY6_FUNGAL_2"/>
    <property type="match status" value="1"/>
</dbReference>
<evidence type="ECO:0000256" key="4">
    <source>
        <dbReference type="ARBA" id="ARBA00023125"/>
    </source>
</evidence>
<evidence type="ECO:0000259" key="7">
    <source>
        <dbReference type="PROSITE" id="PS50048"/>
    </source>
</evidence>
<dbReference type="EMBL" id="JAUKUA010000002">
    <property type="protein sequence ID" value="KAK0724076.1"/>
    <property type="molecule type" value="Genomic_DNA"/>
</dbReference>
<dbReference type="PANTHER" id="PTHR36206">
    <property type="entry name" value="ASPERCRYPTIN BIOSYNTHESIS CLUSTER-SPECIFIC TRANSCRIPTION REGULATOR ATNN-RELATED"/>
    <property type="match status" value="1"/>
</dbReference>
<evidence type="ECO:0000256" key="3">
    <source>
        <dbReference type="ARBA" id="ARBA00023015"/>
    </source>
</evidence>
<keyword evidence="4" id="KW-0238">DNA-binding</keyword>
<keyword evidence="9" id="KW-1185">Reference proteome</keyword>
<dbReference type="InterPro" id="IPR052360">
    <property type="entry name" value="Transcr_Regulatory_Proteins"/>
</dbReference>
<dbReference type="GO" id="GO:0008270">
    <property type="term" value="F:zinc ion binding"/>
    <property type="evidence" value="ECO:0007669"/>
    <property type="project" value="InterPro"/>
</dbReference>
<evidence type="ECO:0000256" key="1">
    <source>
        <dbReference type="ARBA" id="ARBA00022723"/>
    </source>
</evidence>
<protein>
    <recommendedName>
        <fullName evidence="7">Zn(2)-C6 fungal-type domain-containing protein</fullName>
    </recommendedName>
</protein>
<proteinExistence type="predicted"/>
<dbReference type="CDD" id="cd00067">
    <property type="entry name" value="GAL4"/>
    <property type="match status" value="1"/>
</dbReference>
<dbReference type="Gene3D" id="4.10.240.10">
    <property type="entry name" value="Zn(2)-C6 fungal-type DNA-binding domain"/>
    <property type="match status" value="1"/>
</dbReference>
<comment type="caution">
    <text evidence="8">The sequence shown here is derived from an EMBL/GenBank/DDBJ whole genome shotgun (WGS) entry which is preliminary data.</text>
</comment>
<dbReference type="SMART" id="SM00066">
    <property type="entry name" value="GAL4"/>
    <property type="match status" value="1"/>
</dbReference>
<keyword evidence="6" id="KW-0539">Nucleus</keyword>
<dbReference type="InterPro" id="IPR036864">
    <property type="entry name" value="Zn2-C6_fun-type_DNA-bd_sf"/>
</dbReference>
<dbReference type="InterPro" id="IPR001138">
    <property type="entry name" value="Zn2Cys6_DnaBD"/>
</dbReference>
<dbReference type="PANTHER" id="PTHR36206:SF4">
    <property type="entry name" value="HYPOTHETICAL CONSERVED PROTEIN (EUROFUNG)-RELATED"/>
    <property type="match status" value="1"/>
</dbReference>
<accession>A0AA40AXZ8</accession>
<organism evidence="8 9">
    <name type="scientific">Lasiosphaeris hirsuta</name>
    <dbReference type="NCBI Taxonomy" id="260670"/>
    <lineage>
        <taxon>Eukaryota</taxon>
        <taxon>Fungi</taxon>
        <taxon>Dikarya</taxon>
        <taxon>Ascomycota</taxon>
        <taxon>Pezizomycotina</taxon>
        <taxon>Sordariomycetes</taxon>
        <taxon>Sordariomycetidae</taxon>
        <taxon>Sordariales</taxon>
        <taxon>Lasiosphaeriaceae</taxon>
        <taxon>Lasiosphaeris</taxon>
    </lineage>
</organism>
<keyword evidence="1" id="KW-0479">Metal-binding</keyword>
<evidence type="ECO:0000256" key="5">
    <source>
        <dbReference type="ARBA" id="ARBA00023163"/>
    </source>
</evidence>
<gene>
    <name evidence="8" type="ORF">B0H67DRAFT_480276</name>
</gene>
<dbReference type="GO" id="GO:0000981">
    <property type="term" value="F:DNA-binding transcription factor activity, RNA polymerase II-specific"/>
    <property type="evidence" value="ECO:0007669"/>
    <property type="project" value="InterPro"/>
</dbReference>
<feature type="domain" description="Zn(2)-C6 fungal-type" evidence="7">
    <location>
        <begin position="21"/>
        <end position="49"/>
    </location>
</feature>
<sequence length="406" mass="44628">MAGSLVAHKRTIQSRTKVKTGCATCRIRKIKCDENKPFCKKCTDTSRTCDGYESPFRLVTSQATGTSSSPQRTPAQIASQDVDLLNRYFSIKTMFDVKLACDDEARQVLQASLTDLPIQHAVSSLKVLREDLQTSRGVPGSVAQPTANHDYGLQKYCRALRGLASTLSSPDSDALRSTLLCCQVFISIEQVRGNYAAMAQHIIQGLGIMRENRARPNFVVAANELVPARRDQLPFLDVFVVKLFAAPCKYVDPPASTAVHQQPIEIRRDGLRTIAPDKRKGLTDIAESTLEFLDEVSRVESAGDALELLSEKASLLGSLGLWLAGLELDNAENRVLTELISVLFMRFFHQILKTVLLGVLDSSPEGSAQLQIENERLQGIASEVGERVKDYFRTVGGTAKWPNGGM</sequence>
<dbReference type="Proteomes" id="UP001172102">
    <property type="component" value="Unassembled WGS sequence"/>
</dbReference>
<keyword evidence="5" id="KW-0804">Transcription</keyword>
<keyword evidence="2" id="KW-0862">Zinc</keyword>
<evidence type="ECO:0000313" key="9">
    <source>
        <dbReference type="Proteomes" id="UP001172102"/>
    </source>
</evidence>
<keyword evidence="3" id="KW-0805">Transcription regulation</keyword>
<name>A0AA40AXZ8_9PEZI</name>
<dbReference type="PROSITE" id="PS00463">
    <property type="entry name" value="ZN2_CY6_FUNGAL_1"/>
    <property type="match status" value="1"/>
</dbReference>
<dbReference type="SUPFAM" id="SSF57701">
    <property type="entry name" value="Zn2/Cys6 DNA-binding domain"/>
    <property type="match status" value="1"/>
</dbReference>
<reference evidence="8" key="1">
    <citation type="submission" date="2023-06" db="EMBL/GenBank/DDBJ databases">
        <title>Genome-scale phylogeny and comparative genomics of the fungal order Sordariales.</title>
        <authorList>
            <consortium name="Lawrence Berkeley National Laboratory"/>
            <person name="Hensen N."/>
            <person name="Bonometti L."/>
            <person name="Westerberg I."/>
            <person name="Brannstrom I.O."/>
            <person name="Guillou S."/>
            <person name="Cros-Aarteil S."/>
            <person name="Calhoun S."/>
            <person name="Haridas S."/>
            <person name="Kuo A."/>
            <person name="Mondo S."/>
            <person name="Pangilinan J."/>
            <person name="Riley R."/>
            <person name="Labutti K."/>
            <person name="Andreopoulos B."/>
            <person name="Lipzen A."/>
            <person name="Chen C."/>
            <person name="Yanf M."/>
            <person name="Daum C."/>
            <person name="Ng V."/>
            <person name="Clum A."/>
            <person name="Steindorff A."/>
            <person name="Ohm R."/>
            <person name="Martin F."/>
            <person name="Silar P."/>
            <person name="Natvig D."/>
            <person name="Lalanne C."/>
            <person name="Gautier V."/>
            <person name="Ament-Velasquez S.L."/>
            <person name="Kruys A."/>
            <person name="Hutchinson M.I."/>
            <person name="Powell A.J."/>
            <person name="Barry K."/>
            <person name="Miller A.N."/>
            <person name="Grigoriev I.V."/>
            <person name="Debuchy R."/>
            <person name="Gladieux P."/>
            <person name="Thoren M.H."/>
            <person name="Johannesson H."/>
        </authorList>
    </citation>
    <scope>NUCLEOTIDE SEQUENCE</scope>
    <source>
        <strain evidence="8">SMH4607-1</strain>
    </source>
</reference>
<dbReference type="Pfam" id="PF00172">
    <property type="entry name" value="Zn_clus"/>
    <property type="match status" value="1"/>
</dbReference>
<dbReference type="GO" id="GO:0003677">
    <property type="term" value="F:DNA binding"/>
    <property type="evidence" value="ECO:0007669"/>
    <property type="project" value="UniProtKB-KW"/>
</dbReference>
<evidence type="ECO:0000256" key="2">
    <source>
        <dbReference type="ARBA" id="ARBA00022833"/>
    </source>
</evidence>